<dbReference type="CDD" id="cd06579">
    <property type="entry name" value="TM_PBP1_transp_AraH_like"/>
    <property type="match status" value="1"/>
</dbReference>
<protein>
    <submittedName>
        <fullName evidence="7">ABC transporter permease</fullName>
    </submittedName>
</protein>
<dbReference type="PANTHER" id="PTHR32196:SF72">
    <property type="entry name" value="RIBOSE IMPORT PERMEASE PROTEIN RBSC"/>
    <property type="match status" value="1"/>
</dbReference>
<evidence type="ECO:0000256" key="6">
    <source>
        <dbReference type="SAM" id="Phobius"/>
    </source>
</evidence>
<dbReference type="PANTHER" id="PTHR32196">
    <property type="entry name" value="ABC TRANSPORTER PERMEASE PROTEIN YPHD-RELATED-RELATED"/>
    <property type="match status" value="1"/>
</dbReference>
<feature type="transmembrane region" description="Helical" evidence="6">
    <location>
        <begin position="12"/>
        <end position="32"/>
    </location>
</feature>
<accession>A0ABT1EIJ5</accession>
<evidence type="ECO:0000256" key="4">
    <source>
        <dbReference type="ARBA" id="ARBA00022989"/>
    </source>
</evidence>
<dbReference type="InterPro" id="IPR001851">
    <property type="entry name" value="ABC_transp_permease"/>
</dbReference>
<feature type="transmembrane region" description="Helical" evidence="6">
    <location>
        <begin position="162"/>
        <end position="188"/>
    </location>
</feature>
<feature type="transmembrane region" description="Helical" evidence="6">
    <location>
        <begin position="256"/>
        <end position="286"/>
    </location>
</feature>
<dbReference type="RefSeq" id="WP_262069408.1">
    <property type="nucleotide sequence ID" value="NZ_JAMXOC010000014.1"/>
</dbReference>
<comment type="subcellular location">
    <subcellularLocation>
        <location evidence="1">Cell membrane</location>
        <topology evidence="1">Multi-pass membrane protein</topology>
    </subcellularLocation>
</comment>
<evidence type="ECO:0000313" key="7">
    <source>
        <dbReference type="EMBL" id="MCP1110528.1"/>
    </source>
</evidence>
<feature type="transmembrane region" description="Helical" evidence="6">
    <location>
        <begin position="298"/>
        <end position="320"/>
    </location>
</feature>
<reference evidence="7 8" key="1">
    <citation type="journal article" date="2022" name="Genome Biol. Evol.">
        <title>Host diet, physiology and behaviors set the stage for Lachnospiraceae cladogenesis.</title>
        <authorList>
            <person name="Vera-Ponce De Leon A."/>
            <person name="Schneider M."/>
            <person name="Jahnes B.C."/>
            <person name="Sadowski V."/>
            <person name="Camuy-Velez L.A."/>
            <person name="Duan J."/>
            <person name="Sabree Z.L."/>
        </authorList>
    </citation>
    <scope>NUCLEOTIDE SEQUENCE [LARGE SCALE GENOMIC DNA]</scope>
    <source>
        <strain evidence="7 8">PAL227</strain>
    </source>
</reference>
<dbReference type="EMBL" id="JAMZFV010000014">
    <property type="protein sequence ID" value="MCP1110528.1"/>
    <property type="molecule type" value="Genomic_DNA"/>
</dbReference>
<gene>
    <name evidence="7" type="ORF">NK118_09725</name>
</gene>
<keyword evidence="8" id="KW-1185">Reference proteome</keyword>
<sequence length="325" mass="35039">MKKNNAFKRIFLSQRVIALSTLFILFVLFSIFGKNFLTTNSMISLLESTYYIICLAFGMTFIISTGGIDLSMGSVAMCGALIGGVAYSVWGMPIGMSLVITIVVCVCFGILNGVLVSIFKIPPFVATMGSSYIAQGLGYIVSKVQTMRYPVITSPDGWFKRVFYKTLNGFPIGVVYMILLFAIAYFIFRYTKIGKYACAIGSNSEATRLSGVKTRKWTMLVYTIAGVFAGMGGIFYSATYTSVLPGSGSGMEMNAIAAVVIGGTSLSGGSGTMVGTIIGVFIMAVLRNGLQTIGIQQQWQVMFTGLAVLLAVMLDTYRGIKEKHS</sequence>
<evidence type="ECO:0000256" key="1">
    <source>
        <dbReference type="ARBA" id="ARBA00004651"/>
    </source>
</evidence>
<comment type="caution">
    <text evidence="7">The sequence shown here is derived from an EMBL/GenBank/DDBJ whole genome shotgun (WGS) entry which is preliminary data.</text>
</comment>
<feature type="transmembrane region" description="Helical" evidence="6">
    <location>
        <begin position="96"/>
        <end position="116"/>
    </location>
</feature>
<organism evidence="7 8">
    <name type="scientific">Ohessyouella blattaphilus</name>
    <dbReference type="NCBI Taxonomy" id="2949333"/>
    <lineage>
        <taxon>Bacteria</taxon>
        <taxon>Bacillati</taxon>
        <taxon>Bacillota</taxon>
        <taxon>Clostridia</taxon>
        <taxon>Lachnospirales</taxon>
        <taxon>Lachnospiraceae</taxon>
        <taxon>Ohessyouella</taxon>
    </lineage>
</organism>
<name>A0ABT1EIJ5_9FIRM</name>
<feature type="transmembrane region" description="Helical" evidence="6">
    <location>
        <begin position="70"/>
        <end position="90"/>
    </location>
</feature>
<keyword evidence="2" id="KW-1003">Cell membrane</keyword>
<feature type="transmembrane region" description="Helical" evidence="6">
    <location>
        <begin position="217"/>
        <end position="236"/>
    </location>
</feature>
<dbReference type="Proteomes" id="UP001523565">
    <property type="component" value="Unassembled WGS sequence"/>
</dbReference>
<proteinExistence type="predicted"/>
<keyword evidence="4 6" id="KW-1133">Transmembrane helix</keyword>
<keyword evidence="3 6" id="KW-0812">Transmembrane</keyword>
<evidence type="ECO:0000256" key="5">
    <source>
        <dbReference type="ARBA" id="ARBA00023136"/>
    </source>
</evidence>
<evidence type="ECO:0000313" key="8">
    <source>
        <dbReference type="Proteomes" id="UP001523565"/>
    </source>
</evidence>
<feature type="transmembrane region" description="Helical" evidence="6">
    <location>
        <begin position="44"/>
        <end position="63"/>
    </location>
</feature>
<dbReference type="Pfam" id="PF02653">
    <property type="entry name" value="BPD_transp_2"/>
    <property type="match status" value="1"/>
</dbReference>
<evidence type="ECO:0000256" key="3">
    <source>
        <dbReference type="ARBA" id="ARBA00022692"/>
    </source>
</evidence>
<evidence type="ECO:0000256" key="2">
    <source>
        <dbReference type="ARBA" id="ARBA00022475"/>
    </source>
</evidence>
<keyword evidence="5 6" id="KW-0472">Membrane</keyword>